<dbReference type="KEGG" id="pti:PHATRDRAFT_43452"/>
<dbReference type="HOGENOM" id="CLU_1083629_0_0_1"/>
<organism evidence="3 4">
    <name type="scientific">Phaeodactylum tricornutum (strain CCAP 1055/1)</name>
    <dbReference type="NCBI Taxonomy" id="556484"/>
    <lineage>
        <taxon>Eukaryota</taxon>
        <taxon>Sar</taxon>
        <taxon>Stramenopiles</taxon>
        <taxon>Ochrophyta</taxon>
        <taxon>Bacillariophyta</taxon>
        <taxon>Bacillariophyceae</taxon>
        <taxon>Bacillariophycidae</taxon>
        <taxon>Naviculales</taxon>
        <taxon>Phaeodactylaceae</taxon>
        <taxon>Phaeodactylum</taxon>
    </lineage>
</organism>
<evidence type="ECO:0000256" key="1">
    <source>
        <dbReference type="SAM" id="MobiDB-lite"/>
    </source>
</evidence>
<reference evidence="3 4" key="1">
    <citation type="journal article" date="2008" name="Nature">
        <title>The Phaeodactylum genome reveals the evolutionary history of diatom genomes.</title>
        <authorList>
            <person name="Bowler C."/>
            <person name="Allen A.E."/>
            <person name="Badger J.H."/>
            <person name="Grimwood J."/>
            <person name="Jabbari K."/>
            <person name="Kuo A."/>
            <person name="Maheswari U."/>
            <person name="Martens C."/>
            <person name="Maumus F."/>
            <person name="Otillar R.P."/>
            <person name="Rayko E."/>
            <person name="Salamov A."/>
            <person name="Vandepoele K."/>
            <person name="Beszteri B."/>
            <person name="Gruber A."/>
            <person name="Heijde M."/>
            <person name="Katinka M."/>
            <person name="Mock T."/>
            <person name="Valentin K."/>
            <person name="Verret F."/>
            <person name="Berges J.A."/>
            <person name="Brownlee C."/>
            <person name="Cadoret J.P."/>
            <person name="Chiovitti A."/>
            <person name="Choi C.J."/>
            <person name="Coesel S."/>
            <person name="De Martino A."/>
            <person name="Detter J.C."/>
            <person name="Durkin C."/>
            <person name="Falciatore A."/>
            <person name="Fournet J."/>
            <person name="Haruta M."/>
            <person name="Huysman M.J."/>
            <person name="Jenkins B.D."/>
            <person name="Jiroutova K."/>
            <person name="Jorgensen R.E."/>
            <person name="Joubert Y."/>
            <person name="Kaplan A."/>
            <person name="Kroger N."/>
            <person name="Kroth P.G."/>
            <person name="La Roche J."/>
            <person name="Lindquist E."/>
            <person name="Lommer M."/>
            <person name="Martin-Jezequel V."/>
            <person name="Lopez P.J."/>
            <person name="Lucas S."/>
            <person name="Mangogna M."/>
            <person name="McGinnis K."/>
            <person name="Medlin L.K."/>
            <person name="Montsant A."/>
            <person name="Oudot-Le Secq M.P."/>
            <person name="Napoli C."/>
            <person name="Obornik M."/>
            <person name="Parker M.S."/>
            <person name="Petit J.L."/>
            <person name="Porcel B.M."/>
            <person name="Poulsen N."/>
            <person name="Robison M."/>
            <person name="Rychlewski L."/>
            <person name="Rynearson T.A."/>
            <person name="Schmutz J."/>
            <person name="Shapiro H."/>
            <person name="Siaut M."/>
            <person name="Stanley M."/>
            <person name="Sussman M.R."/>
            <person name="Taylor A.R."/>
            <person name="Vardi A."/>
            <person name="von Dassow P."/>
            <person name="Vyverman W."/>
            <person name="Willis A."/>
            <person name="Wyrwicz L.S."/>
            <person name="Rokhsar D.S."/>
            <person name="Weissenbach J."/>
            <person name="Armbrust E.V."/>
            <person name="Green B.R."/>
            <person name="Van de Peer Y."/>
            <person name="Grigoriev I.V."/>
        </authorList>
    </citation>
    <scope>NUCLEOTIDE SEQUENCE [LARGE SCALE GENOMIC DNA]</scope>
    <source>
        <strain evidence="3 4">CCAP 1055/1</strain>
    </source>
</reference>
<feature type="domain" description="HORMA" evidence="2">
    <location>
        <begin position="25"/>
        <end position="238"/>
    </location>
</feature>
<dbReference type="SUPFAM" id="SSF56019">
    <property type="entry name" value="The spindle assembly checkpoint protein mad2"/>
    <property type="match status" value="1"/>
</dbReference>
<dbReference type="Gene3D" id="3.30.900.10">
    <property type="entry name" value="HORMA domain"/>
    <property type="match status" value="1"/>
</dbReference>
<dbReference type="InterPro" id="IPR036570">
    <property type="entry name" value="HORMA_dom_sf"/>
</dbReference>
<accession>B7FSA1</accession>
<dbReference type="GO" id="GO:0016035">
    <property type="term" value="C:zeta DNA polymerase complex"/>
    <property type="evidence" value="ECO:0007669"/>
    <property type="project" value="TreeGrafter"/>
</dbReference>
<dbReference type="PANTHER" id="PTHR11842">
    <property type="entry name" value="MITOTIC SPINDLE ASSEMBLY CHECKPOINT PROTEIN MAD2"/>
    <property type="match status" value="1"/>
</dbReference>
<dbReference type="RefSeq" id="XP_002177946.1">
    <property type="nucleotide sequence ID" value="XM_002177910.1"/>
</dbReference>
<proteinExistence type="predicted"/>
<evidence type="ECO:0000259" key="2">
    <source>
        <dbReference type="PROSITE" id="PS50815"/>
    </source>
</evidence>
<dbReference type="OrthoDB" id="288590at2759"/>
<dbReference type="PaxDb" id="2850-Phatr43452"/>
<sequence length="257" mass="29524">MATTSDKTTIPFRSASSWLMRKSYSQWKALLSATLECWAHSILYNKHIYPKDTFGPTRFLGVRCHVCRHPEVVSYVRDTIAVAVPALIENAADELVLYLTSENEEELQSRRNLQAYRLGIKNLMPSGVESEDAFTQMLPELERSMRDLILEVHSLRSDRLIPGEDNSISFRLQLHISDQYNSASCYELNQVFARGIWKVSSENELERGQRKASNKNSSPVIIPLHRMETPISTLDFTMERERRDGLETTKDKRQGTI</sequence>
<evidence type="ECO:0000313" key="4">
    <source>
        <dbReference type="Proteomes" id="UP000000759"/>
    </source>
</evidence>
<dbReference type="PANTHER" id="PTHR11842:SF10">
    <property type="entry name" value="MITOTIC SPINDLE ASSEMBLY CHECKPOINT PROTEIN MAD2B"/>
    <property type="match status" value="1"/>
</dbReference>
<dbReference type="InterPro" id="IPR045091">
    <property type="entry name" value="Mad2-like"/>
</dbReference>
<evidence type="ECO:0000313" key="3">
    <source>
        <dbReference type="EMBL" id="EEC50760.1"/>
    </source>
</evidence>
<dbReference type="PROSITE" id="PS50815">
    <property type="entry name" value="HORMA"/>
    <property type="match status" value="1"/>
</dbReference>
<dbReference type="InParanoid" id="B7FSA1"/>
<dbReference type="eggNOG" id="ENOG502SXYR">
    <property type="taxonomic scope" value="Eukaryota"/>
</dbReference>
<dbReference type="EMBL" id="CM000606">
    <property type="protein sequence ID" value="EEC50760.1"/>
    <property type="molecule type" value="Genomic_DNA"/>
</dbReference>
<name>B7FSA1_PHATC</name>
<dbReference type="InterPro" id="IPR003511">
    <property type="entry name" value="HORMA_dom"/>
</dbReference>
<dbReference type="AlphaFoldDB" id="B7FSA1"/>
<gene>
    <name evidence="3" type="ORF">PHATRDRAFT_43452</name>
</gene>
<protein>
    <recommendedName>
        <fullName evidence="2">HORMA domain-containing protein</fullName>
    </recommendedName>
</protein>
<feature type="region of interest" description="Disordered" evidence="1">
    <location>
        <begin position="238"/>
        <end position="257"/>
    </location>
</feature>
<dbReference type="Proteomes" id="UP000000759">
    <property type="component" value="Chromosome 2"/>
</dbReference>
<reference evidence="4" key="2">
    <citation type="submission" date="2008-08" db="EMBL/GenBank/DDBJ databases">
        <authorList>
            <consortium name="Diatom Consortium"/>
            <person name="Grigoriev I."/>
            <person name="Grimwood J."/>
            <person name="Kuo A."/>
            <person name="Otillar R.P."/>
            <person name="Salamov A."/>
            <person name="Detter J.C."/>
            <person name="Lindquist E."/>
            <person name="Shapiro H."/>
            <person name="Lucas S."/>
            <person name="Glavina del Rio T."/>
            <person name="Pitluck S."/>
            <person name="Rokhsar D."/>
            <person name="Bowler C."/>
        </authorList>
    </citation>
    <scope>GENOME REANNOTATION</scope>
    <source>
        <strain evidence="4">CCAP 1055/1</strain>
    </source>
</reference>
<dbReference type="GeneID" id="7197164"/>
<keyword evidence="4" id="KW-1185">Reference proteome</keyword>